<organism evidence="2 3">
    <name type="scientific">Haemonchus contortus</name>
    <name type="common">Barber pole worm</name>
    <dbReference type="NCBI Taxonomy" id="6289"/>
    <lineage>
        <taxon>Eukaryota</taxon>
        <taxon>Metazoa</taxon>
        <taxon>Ecdysozoa</taxon>
        <taxon>Nematoda</taxon>
        <taxon>Chromadorea</taxon>
        <taxon>Rhabditida</taxon>
        <taxon>Rhabditina</taxon>
        <taxon>Rhabditomorpha</taxon>
        <taxon>Strongyloidea</taxon>
        <taxon>Trichostrongylidae</taxon>
        <taxon>Haemonchus</taxon>
    </lineage>
</organism>
<keyword evidence="1" id="KW-0812">Transmembrane</keyword>
<keyword evidence="1" id="KW-1133">Transmembrane helix</keyword>
<feature type="transmembrane region" description="Helical" evidence="1">
    <location>
        <begin position="43"/>
        <end position="63"/>
    </location>
</feature>
<dbReference type="WBParaSite" id="HCON_00080060-00001">
    <property type="protein sequence ID" value="HCON_00080060-00001"/>
    <property type="gene ID" value="HCON_00080060"/>
</dbReference>
<sequence length="155" mass="17884">MTRSLNWFLTPIPILKLCQTVCCLLVIVFFIDGRIQWGTYTLIYTLSFVLAFGCMITLLLHYFEVPKESRGGPWTNMELLWNAIGCALCAIGCIVLVWDWWQMRSGRHHHHSTLAPRNIGESRWLRRVAIVAASLLLATCLFLFTFIRVRRVGIN</sequence>
<protein>
    <submittedName>
        <fullName evidence="3">MARVEL domain-containing protein</fullName>
    </submittedName>
</protein>
<evidence type="ECO:0000313" key="2">
    <source>
        <dbReference type="Proteomes" id="UP000025227"/>
    </source>
</evidence>
<name>A0A7I5E977_HAECO</name>
<feature type="transmembrane region" description="Helical" evidence="1">
    <location>
        <begin position="12"/>
        <end position="31"/>
    </location>
</feature>
<dbReference type="Proteomes" id="UP000025227">
    <property type="component" value="Unplaced"/>
</dbReference>
<proteinExistence type="predicted"/>
<keyword evidence="2" id="KW-1185">Reference proteome</keyword>
<feature type="transmembrane region" description="Helical" evidence="1">
    <location>
        <begin position="79"/>
        <end position="101"/>
    </location>
</feature>
<keyword evidence="1" id="KW-0472">Membrane</keyword>
<feature type="transmembrane region" description="Helical" evidence="1">
    <location>
        <begin position="128"/>
        <end position="147"/>
    </location>
</feature>
<evidence type="ECO:0000256" key="1">
    <source>
        <dbReference type="SAM" id="Phobius"/>
    </source>
</evidence>
<dbReference type="AlphaFoldDB" id="A0A7I5E977"/>
<dbReference type="OrthoDB" id="5830488at2759"/>
<evidence type="ECO:0000313" key="3">
    <source>
        <dbReference type="WBParaSite" id="HCON_00080060-00001"/>
    </source>
</evidence>
<dbReference type="OMA" id="ICHFIVI"/>
<accession>A0A7I5E977</accession>
<reference evidence="3" key="1">
    <citation type="submission" date="2020-12" db="UniProtKB">
        <authorList>
            <consortium name="WormBaseParasite"/>
        </authorList>
    </citation>
    <scope>IDENTIFICATION</scope>
    <source>
        <strain evidence="3">MHco3</strain>
    </source>
</reference>